<feature type="compositionally biased region" description="Gly residues" evidence="1">
    <location>
        <begin position="253"/>
        <end position="262"/>
    </location>
</feature>
<evidence type="ECO:0000256" key="1">
    <source>
        <dbReference type="SAM" id="MobiDB-lite"/>
    </source>
</evidence>
<sequence length="262" mass="27847">MRAFLREGDALVAEVDPGEREVLATVVADVAELLGGGRFEERARETGRAHRADASADAEASLLMRLRLEPLPSPDDPAVHRLLPDASRDDAAVSQEFRRLTEDDLRQQKIDRLAELFDALAVDALANGADAGDGAAGSRRSRRTRGRHEAAAVVRVDVARAPALAATLTDVRLVLGERLGVTDEEASARLEDEVVATRPGADDHAAQARQYLGSVFLALGWWQETLMACLLADLPELPDDAGPDLPDLPGRAGPAGGLGSTS</sequence>
<dbReference type="AlphaFoldDB" id="A0A3M2JKN4"/>
<comment type="caution">
    <text evidence="2">The sequence shown here is derived from an EMBL/GenBank/DDBJ whole genome shotgun (WGS) entry which is preliminary data.</text>
</comment>
<gene>
    <name evidence="2" type="ORF">EBM89_01115</name>
</gene>
<dbReference type="RefSeq" id="WP_122147621.1">
    <property type="nucleotide sequence ID" value="NZ_RFFI01000003.1"/>
</dbReference>
<name>A0A3M2JKN4_9CELL</name>
<keyword evidence="3" id="KW-1185">Reference proteome</keyword>
<proteinExistence type="predicted"/>
<feature type="compositionally biased region" description="Low complexity" evidence="1">
    <location>
        <begin position="243"/>
        <end position="252"/>
    </location>
</feature>
<accession>A0A3M2JKN4</accession>
<dbReference type="OrthoDB" id="3268479at2"/>
<dbReference type="EMBL" id="RFFI01000003">
    <property type="protein sequence ID" value="RMI14229.1"/>
    <property type="molecule type" value="Genomic_DNA"/>
</dbReference>
<dbReference type="InterPro" id="IPR018561">
    <property type="entry name" value="AosR"/>
</dbReference>
<evidence type="ECO:0000313" key="3">
    <source>
        <dbReference type="Proteomes" id="UP000269289"/>
    </source>
</evidence>
<dbReference type="Proteomes" id="UP000269289">
    <property type="component" value="Unassembled WGS sequence"/>
</dbReference>
<protein>
    <submittedName>
        <fullName evidence="2">DUF2017 family protein</fullName>
    </submittedName>
</protein>
<dbReference type="Pfam" id="PF09438">
    <property type="entry name" value="DUF2017"/>
    <property type="match status" value="1"/>
</dbReference>
<feature type="region of interest" description="Disordered" evidence="1">
    <location>
        <begin position="238"/>
        <end position="262"/>
    </location>
</feature>
<organism evidence="2 3">
    <name type="scientific">Cellulomonas triticagri</name>
    <dbReference type="NCBI Taxonomy" id="2483352"/>
    <lineage>
        <taxon>Bacteria</taxon>
        <taxon>Bacillati</taxon>
        <taxon>Actinomycetota</taxon>
        <taxon>Actinomycetes</taxon>
        <taxon>Micrococcales</taxon>
        <taxon>Cellulomonadaceae</taxon>
        <taxon>Cellulomonas</taxon>
    </lineage>
</organism>
<reference evidence="2 3" key="1">
    <citation type="submission" date="2018-10" db="EMBL/GenBank/DDBJ databases">
        <title>Isolation, diversity and antifungal activity of actinobacteria from wheat.</title>
        <authorList>
            <person name="Han C."/>
        </authorList>
    </citation>
    <scope>NUCLEOTIDE SEQUENCE [LARGE SCALE GENOMIC DNA]</scope>
    <source>
        <strain evidence="2 3">NEAU-YY56</strain>
    </source>
</reference>
<evidence type="ECO:0000313" key="2">
    <source>
        <dbReference type="EMBL" id="RMI14229.1"/>
    </source>
</evidence>